<feature type="domain" description="TonB-dependent receptor-like beta-barrel" evidence="10">
    <location>
        <begin position="300"/>
        <end position="872"/>
    </location>
</feature>
<dbReference type="EMBL" id="CZBL01000002">
    <property type="protein sequence ID" value="CUP68177.1"/>
    <property type="molecule type" value="Genomic_DNA"/>
</dbReference>
<proteinExistence type="inferred from homology"/>
<dbReference type="STRING" id="47678.ERS852494_01078"/>
<evidence type="ECO:0000313" key="12">
    <source>
        <dbReference type="EMBL" id="CUO91355.1"/>
    </source>
</evidence>
<dbReference type="InterPro" id="IPR000531">
    <property type="entry name" value="Beta-barrel_TonB"/>
</dbReference>
<keyword evidence="6 8" id="KW-0472">Membrane</keyword>
<keyword evidence="13" id="KW-0675">Receptor</keyword>
<evidence type="ECO:0000256" key="1">
    <source>
        <dbReference type="ARBA" id="ARBA00004571"/>
    </source>
</evidence>
<dbReference type="InterPro" id="IPR023997">
    <property type="entry name" value="TonB-dep_OMP_SusC/RagA_CS"/>
</dbReference>
<dbReference type="Proteomes" id="UP000095725">
    <property type="component" value="Unassembled WGS sequence"/>
</dbReference>
<evidence type="ECO:0000256" key="3">
    <source>
        <dbReference type="ARBA" id="ARBA00022452"/>
    </source>
</evidence>
<dbReference type="Gene3D" id="2.170.130.10">
    <property type="entry name" value="TonB-dependent receptor, plug domain"/>
    <property type="match status" value="1"/>
</dbReference>
<keyword evidence="2 8" id="KW-0813">Transport</keyword>
<dbReference type="PROSITE" id="PS52016">
    <property type="entry name" value="TONB_DEPENDENT_REC_3"/>
    <property type="match status" value="1"/>
</dbReference>
<evidence type="ECO:0000313" key="13">
    <source>
        <dbReference type="EMBL" id="CUP68177.1"/>
    </source>
</evidence>
<dbReference type="SUPFAM" id="SSF56935">
    <property type="entry name" value="Porins"/>
    <property type="match status" value="1"/>
</dbReference>
<dbReference type="NCBIfam" id="TIGR04056">
    <property type="entry name" value="OMP_RagA_SusC"/>
    <property type="match status" value="1"/>
</dbReference>
<dbReference type="Pfam" id="PF07715">
    <property type="entry name" value="Plug"/>
    <property type="match status" value="1"/>
</dbReference>
<keyword evidence="7 8" id="KW-0998">Cell outer membrane</keyword>
<dbReference type="InterPro" id="IPR023996">
    <property type="entry name" value="TonB-dep_OMP_SusC/RagA"/>
</dbReference>
<protein>
    <submittedName>
        <fullName evidence="13">Outer membrane receptor proteins, mostly Fe transport</fullName>
    </submittedName>
</protein>
<dbReference type="InterPro" id="IPR012910">
    <property type="entry name" value="Plug_dom"/>
</dbReference>
<keyword evidence="3 8" id="KW-1134">Transmembrane beta strand</keyword>
<dbReference type="NCBIfam" id="TIGR04057">
    <property type="entry name" value="SusC_RagA_signa"/>
    <property type="match status" value="1"/>
</dbReference>
<evidence type="ECO:0000256" key="9">
    <source>
        <dbReference type="RuleBase" id="RU003357"/>
    </source>
</evidence>
<dbReference type="Gene3D" id="2.40.170.20">
    <property type="entry name" value="TonB-dependent receptor, beta-barrel domain"/>
    <property type="match status" value="1"/>
</dbReference>
<dbReference type="Pfam" id="PF00593">
    <property type="entry name" value="TonB_dep_Rec_b-barrel"/>
    <property type="match status" value="1"/>
</dbReference>
<dbReference type="InterPro" id="IPR039426">
    <property type="entry name" value="TonB-dep_rcpt-like"/>
</dbReference>
<evidence type="ECO:0000256" key="6">
    <source>
        <dbReference type="ARBA" id="ARBA00023136"/>
    </source>
</evidence>
<evidence type="ECO:0000256" key="4">
    <source>
        <dbReference type="ARBA" id="ARBA00022692"/>
    </source>
</evidence>
<comment type="subcellular location">
    <subcellularLocation>
        <location evidence="1 8">Cell outer membrane</location>
        <topology evidence="1 8">Multi-pass membrane protein</topology>
    </subcellularLocation>
</comment>
<evidence type="ECO:0000256" key="7">
    <source>
        <dbReference type="ARBA" id="ARBA00023237"/>
    </source>
</evidence>
<evidence type="ECO:0000313" key="14">
    <source>
        <dbReference type="Proteomes" id="UP000095657"/>
    </source>
</evidence>
<keyword evidence="4 8" id="KW-0812">Transmembrane</keyword>
<sequence>MIRQHGKLTFLSFLLVVLCGNTFAQKIPVIPLDLDSLITVGYATGSLKTLSGSVEKITEKQMNKDQVTNPLEAIRGRVPGLTIQRGTNGLAALDAVRLRGTTSLTSGNDPLIIVDGVFGDLSMLTSIYPTDIESFTILKDASETAQYGSRGASGVIEVTTKKGMQGRTQVAYNGSFGISTVYKNLKMLSGDEFRSVASERGISILDKGNNTNFQKEIQQTGLQQNHHVAFYGGSSTSSYRVSLGFMDRQGVILNEDMKNFTSNMNMNQKMFDGFFDCELGMFGSILKNHNLVDYQKTFYSAATFNPTYPNHKDPVTNSWDGITTASQITNPLAWMQVDDDDATSHISTHARFTFNLMKELKLVLFGAYTYNIVENSQYLPTSVWANGQAYKGTKKMESLLGNMMLTYKKGWKKHFFDVLALAELQKETYMGYYTTVSNFSTDKFGYNNLQAGAVRLWEGTNSYYEQPRLASFMGRFNYTYADRYVLTLNARTDASSKFGANHKWGFFPSISAAWVVSEEKFMKRLPVVDNLKFRIGYGLAGNQSGIDSYTTLNLVKPNGVVPVGNSAVVSLGDLRNTNPDLKWEVKHTFNTGFDVTLFGNRLLLSANYYNSRTTDMLYLYNVSVPPFTYNTLLANIGSMRNWGTEIAIGITPLKTKDMELNINANVTFQRNKLLSLSGMYNGEMISAPEYKSLASLDGAGFHGGYNHIVYQMVGQPLGVFYLPHSTGLVSDGNGGYTYGIADLNGGGVNLEDGEDRYVAGQAVPKTILGSNISFRYKHFDLSVQINGAFGHKIYNGTSLTYMNMNIFPDYNVMKSAPKQNIKDQTATDYWLEKGNYVNFDYVTFGWNVPIEKVQKLKKYVRSLRLAFTVNNLATISGYSGLSPMINSSTVNSTLGVDDKRNYPLARIYTLGLSINF</sequence>
<dbReference type="Proteomes" id="UP000095657">
    <property type="component" value="Unassembled WGS sequence"/>
</dbReference>
<evidence type="ECO:0000259" key="11">
    <source>
        <dbReference type="Pfam" id="PF07715"/>
    </source>
</evidence>
<evidence type="ECO:0000313" key="15">
    <source>
        <dbReference type="Proteomes" id="UP000095725"/>
    </source>
</evidence>
<dbReference type="InterPro" id="IPR037066">
    <property type="entry name" value="Plug_dom_sf"/>
</dbReference>
<keyword evidence="5 9" id="KW-0798">TonB box</keyword>
<dbReference type="GO" id="GO:0009279">
    <property type="term" value="C:cell outer membrane"/>
    <property type="evidence" value="ECO:0007669"/>
    <property type="project" value="UniProtKB-SubCell"/>
</dbReference>
<evidence type="ECO:0000256" key="5">
    <source>
        <dbReference type="ARBA" id="ARBA00023077"/>
    </source>
</evidence>
<evidence type="ECO:0000259" key="10">
    <source>
        <dbReference type="Pfam" id="PF00593"/>
    </source>
</evidence>
<dbReference type="FunFam" id="2.40.170.20:FF:000008">
    <property type="entry name" value="TonB-linked outer membrane protein, SusC/RagA family"/>
    <property type="match status" value="1"/>
</dbReference>
<feature type="domain" description="TonB-dependent receptor plug" evidence="11">
    <location>
        <begin position="47"/>
        <end position="155"/>
    </location>
</feature>
<evidence type="ECO:0000256" key="2">
    <source>
        <dbReference type="ARBA" id="ARBA00022448"/>
    </source>
</evidence>
<dbReference type="InterPro" id="IPR036942">
    <property type="entry name" value="Beta-barrel_TonB_sf"/>
</dbReference>
<accession>A0A174Q9K8</accession>
<dbReference type="EMBL" id="CZAI01000002">
    <property type="protein sequence ID" value="CUO91355.1"/>
    <property type="molecule type" value="Genomic_DNA"/>
</dbReference>
<dbReference type="AlphaFoldDB" id="A0A174Q9K8"/>
<reference evidence="14 15" key="1">
    <citation type="submission" date="2015-09" db="EMBL/GenBank/DDBJ databases">
        <authorList>
            <consortium name="Pathogen Informatics"/>
        </authorList>
    </citation>
    <scope>NUCLEOTIDE SEQUENCE [LARGE SCALE GENOMIC DNA]</scope>
    <source>
        <strain evidence="12 14">2789STDY5834880</strain>
        <strain evidence="13 15">2789STDY5834946</strain>
    </source>
</reference>
<organism evidence="13 15">
    <name type="scientific">Bacteroides caccae</name>
    <dbReference type="NCBI Taxonomy" id="47678"/>
    <lineage>
        <taxon>Bacteria</taxon>
        <taxon>Pseudomonadati</taxon>
        <taxon>Bacteroidota</taxon>
        <taxon>Bacteroidia</taxon>
        <taxon>Bacteroidales</taxon>
        <taxon>Bacteroidaceae</taxon>
        <taxon>Bacteroides</taxon>
    </lineage>
</organism>
<comment type="similarity">
    <text evidence="8 9">Belongs to the TonB-dependent receptor family.</text>
</comment>
<name>A0A174Q9K8_9BACE</name>
<evidence type="ECO:0000256" key="8">
    <source>
        <dbReference type="PROSITE-ProRule" id="PRU01360"/>
    </source>
</evidence>
<gene>
    <name evidence="12" type="ORF">ERS852494_01078</name>
    <name evidence="13" type="ORF">ERS852558_00767</name>
</gene>